<feature type="compositionally biased region" description="Low complexity" evidence="1">
    <location>
        <begin position="161"/>
        <end position="176"/>
    </location>
</feature>
<dbReference type="RefSeq" id="WP_204803394.1">
    <property type="nucleotide sequence ID" value="NZ_JACSNX010000005.1"/>
</dbReference>
<feature type="transmembrane region" description="Helical" evidence="2">
    <location>
        <begin position="15"/>
        <end position="36"/>
    </location>
</feature>
<evidence type="ECO:0000256" key="1">
    <source>
        <dbReference type="SAM" id="MobiDB-lite"/>
    </source>
</evidence>
<reference evidence="3 4" key="1">
    <citation type="journal article" date="2021" name="Sci. Rep.">
        <title>The distribution of antibiotic resistance genes in chicken gut microbiota commensals.</title>
        <authorList>
            <person name="Juricova H."/>
            <person name="Matiasovicova J."/>
            <person name="Kubasova T."/>
            <person name="Cejkova D."/>
            <person name="Rychlik I."/>
        </authorList>
    </citation>
    <scope>NUCLEOTIDE SEQUENCE [LARGE SCALE GENOMIC DNA]</scope>
    <source>
        <strain evidence="3 4">An411</strain>
    </source>
</reference>
<feature type="transmembrane region" description="Helical" evidence="2">
    <location>
        <begin position="114"/>
        <end position="134"/>
    </location>
</feature>
<keyword evidence="2" id="KW-1133">Transmembrane helix</keyword>
<sequence>MSLFVDKNHRRKSPIAIAGFFTTVLFLCVYGVLYVLLAEPLYRHVALSSPAATNVAHALIISLAGTALCGLLFLLKDKRVALFGFVGLAVVLVMFYVATFLMEDSRRDMMLPLITLYGLAPALVGNAAAWPLYLKLRKTHPLPQPKTLREEIREAAGTSGSPAVHAAPPSAAAASRRSPEEDAMLLYGDDGDSAV</sequence>
<organism evidence="3 4">
    <name type="scientific">Oscillibacter valericigenes</name>
    <dbReference type="NCBI Taxonomy" id="351091"/>
    <lineage>
        <taxon>Bacteria</taxon>
        <taxon>Bacillati</taxon>
        <taxon>Bacillota</taxon>
        <taxon>Clostridia</taxon>
        <taxon>Eubacteriales</taxon>
        <taxon>Oscillospiraceae</taxon>
        <taxon>Oscillibacter</taxon>
    </lineage>
</organism>
<keyword evidence="4" id="KW-1185">Reference proteome</keyword>
<feature type="transmembrane region" description="Helical" evidence="2">
    <location>
        <begin position="56"/>
        <end position="75"/>
    </location>
</feature>
<evidence type="ECO:0000256" key="2">
    <source>
        <dbReference type="SAM" id="Phobius"/>
    </source>
</evidence>
<comment type="caution">
    <text evidence="3">The sequence shown here is derived from an EMBL/GenBank/DDBJ whole genome shotgun (WGS) entry which is preliminary data.</text>
</comment>
<feature type="region of interest" description="Disordered" evidence="1">
    <location>
        <begin position="153"/>
        <end position="195"/>
    </location>
</feature>
<dbReference type="Proteomes" id="UP000719500">
    <property type="component" value="Unassembled WGS sequence"/>
</dbReference>
<keyword evidence="2" id="KW-0472">Membrane</keyword>
<protein>
    <submittedName>
        <fullName evidence="3">Uncharacterized protein</fullName>
    </submittedName>
</protein>
<evidence type="ECO:0000313" key="4">
    <source>
        <dbReference type="Proteomes" id="UP000719500"/>
    </source>
</evidence>
<keyword evidence="2" id="KW-0812">Transmembrane</keyword>
<gene>
    <name evidence="3" type="ORF">H9X91_05570</name>
</gene>
<evidence type="ECO:0000313" key="3">
    <source>
        <dbReference type="EMBL" id="MBM6850906.1"/>
    </source>
</evidence>
<proteinExistence type="predicted"/>
<accession>A0ABS2FVN5</accession>
<dbReference type="EMBL" id="JACSNX010000005">
    <property type="protein sequence ID" value="MBM6850906.1"/>
    <property type="molecule type" value="Genomic_DNA"/>
</dbReference>
<feature type="transmembrane region" description="Helical" evidence="2">
    <location>
        <begin position="82"/>
        <end position="102"/>
    </location>
</feature>
<name>A0ABS2FVN5_9FIRM</name>